<dbReference type="Gene3D" id="3.40.50.1240">
    <property type="entry name" value="Phosphoglycerate mutase-like"/>
    <property type="match status" value="1"/>
</dbReference>
<dbReference type="CDD" id="cd07061">
    <property type="entry name" value="HP_HAP_like"/>
    <property type="match status" value="1"/>
</dbReference>
<reference evidence="9 10" key="1">
    <citation type="submission" date="2025-04" db="UniProtKB">
        <authorList>
            <consortium name="RefSeq"/>
        </authorList>
    </citation>
    <scope>IDENTIFICATION</scope>
</reference>
<evidence type="ECO:0000256" key="1">
    <source>
        <dbReference type="ARBA" id="ARBA00000032"/>
    </source>
</evidence>
<dbReference type="RefSeq" id="XP_033178349.1">
    <property type="nucleotide sequence ID" value="XM_033322458.1"/>
</dbReference>
<evidence type="ECO:0000313" key="10">
    <source>
        <dbReference type="RefSeq" id="XP_033178349.1"/>
    </source>
</evidence>
<keyword evidence="5" id="KW-0378">Hydrolase</keyword>
<keyword evidence="4" id="KW-0732">Signal</keyword>
<dbReference type="PANTHER" id="PTHR11567">
    <property type="entry name" value="ACID PHOSPHATASE-RELATED"/>
    <property type="match status" value="1"/>
</dbReference>
<dbReference type="EC" id="3.1.3.2" evidence="3"/>
<dbReference type="Proteomes" id="UP000515180">
    <property type="component" value="Unplaced"/>
</dbReference>
<dbReference type="InterPro" id="IPR050645">
    <property type="entry name" value="Histidine_acid_phosphatase"/>
</dbReference>
<dbReference type="PANTHER" id="PTHR11567:SF211">
    <property type="entry name" value="PROSTATIC ACID PHOSPHATASE"/>
    <property type="match status" value="1"/>
</dbReference>
<dbReference type="OrthoDB" id="10257284at2759"/>
<dbReference type="GeneID" id="105681197"/>
<evidence type="ECO:0000256" key="5">
    <source>
        <dbReference type="ARBA" id="ARBA00022801"/>
    </source>
</evidence>
<organism evidence="8 10">
    <name type="scientific">Bombus impatiens</name>
    <name type="common">Bumblebee</name>
    <dbReference type="NCBI Taxonomy" id="132113"/>
    <lineage>
        <taxon>Eukaryota</taxon>
        <taxon>Metazoa</taxon>
        <taxon>Ecdysozoa</taxon>
        <taxon>Arthropoda</taxon>
        <taxon>Hexapoda</taxon>
        <taxon>Insecta</taxon>
        <taxon>Pterygota</taxon>
        <taxon>Neoptera</taxon>
        <taxon>Endopterygota</taxon>
        <taxon>Hymenoptera</taxon>
        <taxon>Apocrita</taxon>
        <taxon>Aculeata</taxon>
        <taxon>Apoidea</taxon>
        <taxon>Anthophila</taxon>
        <taxon>Apidae</taxon>
        <taxon>Bombus</taxon>
        <taxon>Pyrobombus</taxon>
    </lineage>
</organism>
<dbReference type="RefSeq" id="XP_033178348.1">
    <property type="nucleotide sequence ID" value="XM_033322457.1"/>
</dbReference>
<dbReference type="InterPro" id="IPR000560">
    <property type="entry name" value="His_Pase_clade-2"/>
</dbReference>
<comment type="catalytic activity">
    <reaction evidence="1">
        <text>a phosphate monoester + H2O = an alcohol + phosphate</text>
        <dbReference type="Rhea" id="RHEA:15017"/>
        <dbReference type="ChEBI" id="CHEBI:15377"/>
        <dbReference type="ChEBI" id="CHEBI:30879"/>
        <dbReference type="ChEBI" id="CHEBI:43474"/>
        <dbReference type="ChEBI" id="CHEBI:67140"/>
        <dbReference type="EC" id="3.1.3.2"/>
    </reaction>
</comment>
<dbReference type="Pfam" id="PF00328">
    <property type="entry name" value="His_Phos_2"/>
    <property type="match status" value="1"/>
</dbReference>
<keyword evidence="6" id="KW-1015">Disulfide bond</keyword>
<sequence>MYISQLSLLFTHFSSQCSFCQVTDGDFSLELVQVLFRHGDRTPREKEISPVDYHNISIYEPWGLAQLTNKGKMREYRIGTMLKERYGKFLGDIYHPSDVYAYSTDHDRTKMSLQLVLAGLYHPTPLQTWNQNLSWMPIPIYYMPEKIDNILKPDLSPLYMKTVDEVRNTEEILRKLLSYRDLFKLLSEKTGLNITTTYMAYELYNQLVAKETMNHLLPEWYTEEVSKKLQDIVKIEYEIRSYTPLLKRLNGGVIIRRFIDNIRINEKRDRPRKIYLYSGHEVNVAAVVRALNLTEPEIPPYGSAIIFEKLKDLNNKVYIRMLFWNGVTDELKVYKISECDEICPIEKYLNIVNDLLPSDEEVNHKWDYLSKEELHKLYIETLNVN</sequence>
<accession>A0A6P8LUY3</accession>
<dbReference type="PROSITE" id="PS00616">
    <property type="entry name" value="HIS_ACID_PHOSPHAT_1"/>
    <property type="match status" value="1"/>
</dbReference>
<gene>
    <name evidence="9 10" type="primary">LOC105681197</name>
</gene>
<dbReference type="InterPro" id="IPR033379">
    <property type="entry name" value="Acid_Pase_AS"/>
</dbReference>
<name>A0A6P8LUY3_BOMIM</name>
<proteinExistence type="inferred from homology"/>
<protein>
    <recommendedName>
        <fullName evidence="3">acid phosphatase</fullName>
        <ecNumber evidence="3">3.1.3.2</ecNumber>
    </recommendedName>
</protein>
<evidence type="ECO:0000256" key="4">
    <source>
        <dbReference type="ARBA" id="ARBA00022729"/>
    </source>
</evidence>
<evidence type="ECO:0000256" key="2">
    <source>
        <dbReference type="ARBA" id="ARBA00005375"/>
    </source>
</evidence>
<evidence type="ECO:0000256" key="3">
    <source>
        <dbReference type="ARBA" id="ARBA00012646"/>
    </source>
</evidence>
<dbReference type="SUPFAM" id="SSF53254">
    <property type="entry name" value="Phosphoglycerate mutase-like"/>
    <property type="match status" value="1"/>
</dbReference>
<evidence type="ECO:0000313" key="8">
    <source>
        <dbReference type="Proteomes" id="UP000515180"/>
    </source>
</evidence>
<dbReference type="AlphaFoldDB" id="A0A6P8LUY3"/>
<evidence type="ECO:0000256" key="6">
    <source>
        <dbReference type="ARBA" id="ARBA00023157"/>
    </source>
</evidence>
<evidence type="ECO:0000256" key="7">
    <source>
        <dbReference type="ARBA" id="ARBA00023180"/>
    </source>
</evidence>
<evidence type="ECO:0000313" key="9">
    <source>
        <dbReference type="RefSeq" id="XP_033178348.1"/>
    </source>
</evidence>
<keyword evidence="8" id="KW-1185">Reference proteome</keyword>
<dbReference type="InterPro" id="IPR029033">
    <property type="entry name" value="His_PPase_superfam"/>
</dbReference>
<comment type="similarity">
    <text evidence="2">Belongs to the histidine acid phosphatase family.</text>
</comment>
<dbReference type="GO" id="GO:0003993">
    <property type="term" value="F:acid phosphatase activity"/>
    <property type="evidence" value="ECO:0007669"/>
    <property type="project" value="UniProtKB-EC"/>
</dbReference>
<keyword evidence="7" id="KW-0325">Glycoprotein</keyword>